<evidence type="ECO:0000313" key="1">
    <source>
        <dbReference type="EMBL" id="KAK9752983.1"/>
    </source>
</evidence>
<keyword evidence="2" id="KW-1185">Reference proteome</keyword>
<protein>
    <submittedName>
        <fullName evidence="1">ISXO2-like transposase domain</fullName>
    </submittedName>
</protein>
<proteinExistence type="predicted"/>
<accession>A0AAW1N137</accession>
<comment type="caution">
    <text evidence="1">The sequence shown here is derived from an EMBL/GenBank/DDBJ whole genome shotgun (WGS) entry which is preliminary data.</text>
</comment>
<reference evidence="1 2" key="1">
    <citation type="journal article" date="2024" name="BMC Genomics">
        <title>De novo assembly and annotation of Popillia japonica's genome with initial clues to its potential as an invasive pest.</title>
        <authorList>
            <person name="Cucini C."/>
            <person name="Boschi S."/>
            <person name="Funari R."/>
            <person name="Cardaioli E."/>
            <person name="Iannotti N."/>
            <person name="Marturano G."/>
            <person name="Paoli F."/>
            <person name="Bruttini M."/>
            <person name="Carapelli A."/>
            <person name="Frati F."/>
            <person name="Nardi F."/>
        </authorList>
    </citation>
    <scope>NUCLEOTIDE SEQUENCE [LARGE SCALE GENOMIC DNA]</scope>
    <source>
        <strain evidence="1">DMR45628</strain>
    </source>
</reference>
<sequence>MKLPPHTTYVLQPLDVAVFKGLTTNWDKELCKWQRANPRKKIPKPEFVSLITNLTKALCKWQRANPRKKIPKPEFVSLITNLTKALPAAHIINGFKTTSIYDAEVNGVNKDIIPETIFKKADLEKYKTILSEVRAALTPPSTQEVSTTSIVAVLPEIAQVSAAEQPAVATTSMDESRKSFEELLLNLLKKAIC</sequence>
<dbReference type="Proteomes" id="UP001458880">
    <property type="component" value="Unassembled WGS sequence"/>
</dbReference>
<name>A0AAW1N137_POPJA</name>
<dbReference type="EMBL" id="JASPKY010000016">
    <property type="protein sequence ID" value="KAK9752983.1"/>
    <property type="molecule type" value="Genomic_DNA"/>
</dbReference>
<dbReference type="AlphaFoldDB" id="A0AAW1N137"/>
<gene>
    <name evidence="1" type="ORF">QE152_g3809</name>
</gene>
<organism evidence="1 2">
    <name type="scientific">Popillia japonica</name>
    <name type="common">Japanese beetle</name>
    <dbReference type="NCBI Taxonomy" id="7064"/>
    <lineage>
        <taxon>Eukaryota</taxon>
        <taxon>Metazoa</taxon>
        <taxon>Ecdysozoa</taxon>
        <taxon>Arthropoda</taxon>
        <taxon>Hexapoda</taxon>
        <taxon>Insecta</taxon>
        <taxon>Pterygota</taxon>
        <taxon>Neoptera</taxon>
        <taxon>Endopterygota</taxon>
        <taxon>Coleoptera</taxon>
        <taxon>Polyphaga</taxon>
        <taxon>Scarabaeiformia</taxon>
        <taxon>Scarabaeidae</taxon>
        <taxon>Rutelinae</taxon>
        <taxon>Popillia</taxon>
    </lineage>
</organism>
<evidence type="ECO:0000313" key="2">
    <source>
        <dbReference type="Proteomes" id="UP001458880"/>
    </source>
</evidence>